<evidence type="ECO:0008006" key="3">
    <source>
        <dbReference type="Google" id="ProtNLM"/>
    </source>
</evidence>
<dbReference type="EMBL" id="SLWM01000001">
    <property type="protein sequence ID" value="TCO32041.1"/>
    <property type="molecule type" value="Genomic_DNA"/>
</dbReference>
<dbReference type="SUPFAM" id="SSF51182">
    <property type="entry name" value="RmlC-like cupins"/>
    <property type="match status" value="1"/>
</dbReference>
<keyword evidence="2" id="KW-1185">Reference proteome</keyword>
<dbReference type="InterPro" id="IPR011051">
    <property type="entry name" value="RmlC_Cupin_sf"/>
</dbReference>
<evidence type="ECO:0000313" key="2">
    <source>
        <dbReference type="Proteomes" id="UP000295818"/>
    </source>
</evidence>
<gene>
    <name evidence="1" type="ORF">EV644_101684</name>
</gene>
<sequence length="340" mass="38065">MTRVREFLDVFPFDEPPRVLDREEDLLLSQPIQRPGPRFPELPPLEAIHIGQEYVPLEFALPRTVYRGRLGKVEWQQMDFRQPMYHRNLDVDELSYQIRGDRTLMTEIGSVELTAGDLCRIPVGVCHDNFGRQESHLLFYVPAPSADVLTAVKYGEARIPPYDGWEPAIVNEVNTVHMADVTGGEPPAVAHPSDENLILRTAVEDSARLAVMRVDEAAPGTTWIWKTTGLWIGIVDQPPTAGLDYRRHRDCEEVHYQISGRRTLVSQRGVIDIEPGDFVSVPAGTAFTSIADDANRYVVVVATAPFDCLQEPTKKARLAEPAELAALRDRSHVSTDPQPG</sequence>
<dbReference type="Gene3D" id="2.60.120.10">
    <property type="entry name" value="Jelly Rolls"/>
    <property type="match status" value="2"/>
</dbReference>
<dbReference type="InterPro" id="IPR014710">
    <property type="entry name" value="RmlC-like_jellyroll"/>
</dbReference>
<evidence type="ECO:0000313" key="1">
    <source>
        <dbReference type="EMBL" id="TCO32041.1"/>
    </source>
</evidence>
<proteinExistence type="predicted"/>
<reference evidence="1 2" key="1">
    <citation type="journal article" date="2015" name="Stand. Genomic Sci.">
        <title>Genomic Encyclopedia of Bacterial and Archaeal Type Strains, Phase III: the genomes of soil and plant-associated and newly described type strains.</title>
        <authorList>
            <person name="Whitman W.B."/>
            <person name="Woyke T."/>
            <person name="Klenk H.P."/>
            <person name="Zhou Y."/>
            <person name="Lilburn T.G."/>
            <person name="Beck B.J."/>
            <person name="De Vos P."/>
            <person name="Vandamme P."/>
            <person name="Eisen J.A."/>
            <person name="Garrity G."/>
            <person name="Hugenholtz P."/>
            <person name="Kyrpides N.C."/>
        </authorList>
    </citation>
    <scope>NUCLEOTIDE SEQUENCE [LARGE SCALE GENOMIC DNA]</scope>
    <source>
        <strain evidence="1 2">VKM Ac-2538</strain>
    </source>
</reference>
<accession>A0ABY2BUS4</accession>
<comment type="caution">
    <text evidence="1">The sequence shown here is derived from an EMBL/GenBank/DDBJ whole genome shotgun (WGS) entry which is preliminary data.</text>
</comment>
<dbReference type="Proteomes" id="UP000295818">
    <property type="component" value="Unassembled WGS sequence"/>
</dbReference>
<organism evidence="1 2">
    <name type="scientific">Kribbella orskensis</name>
    <dbReference type="NCBI Taxonomy" id="2512216"/>
    <lineage>
        <taxon>Bacteria</taxon>
        <taxon>Bacillati</taxon>
        <taxon>Actinomycetota</taxon>
        <taxon>Actinomycetes</taxon>
        <taxon>Propionibacteriales</taxon>
        <taxon>Kribbellaceae</taxon>
        <taxon>Kribbella</taxon>
    </lineage>
</organism>
<dbReference type="RefSeq" id="WP_132187008.1">
    <property type="nucleotide sequence ID" value="NZ_SLWM01000001.1"/>
</dbReference>
<name>A0ABY2BUS4_9ACTN</name>
<protein>
    <recommendedName>
        <fullName evidence="3">Cupin domain-containing protein</fullName>
    </recommendedName>
</protein>